<keyword evidence="11" id="KW-0407">Ion channel</keyword>
<evidence type="ECO:0000256" key="3">
    <source>
        <dbReference type="ARBA" id="ARBA00022568"/>
    </source>
</evidence>
<evidence type="ECO:0000256" key="12">
    <source>
        <dbReference type="SAM" id="Phobius"/>
    </source>
</evidence>
<evidence type="ECO:0000256" key="7">
    <source>
        <dbReference type="ARBA" id="ARBA00022837"/>
    </source>
</evidence>
<evidence type="ECO:0000256" key="8">
    <source>
        <dbReference type="ARBA" id="ARBA00022989"/>
    </source>
</evidence>
<dbReference type="ExpressionAtlas" id="A0A2K3MXI1">
    <property type="expression patterns" value="baseline"/>
</dbReference>
<evidence type="ECO:0000256" key="9">
    <source>
        <dbReference type="ARBA" id="ARBA00023065"/>
    </source>
</evidence>
<dbReference type="STRING" id="57577.A0A2K3MXI1"/>
<keyword evidence="4" id="KW-0107">Calcium channel</keyword>
<keyword evidence="10 12" id="KW-0472">Membrane</keyword>
<dbReference type="Proteomes" id="UP000236291">
    <property type="component" value="Unassembled WGS sequence"/>
</dbReference>
<name>A0A2K3MXI1_TRIPR</name>
<evidence type="ECO:0000259" key="13">
    <source>
        <dbReference type="Pfam" id="PF00520"/>
    </source>
</evidence>
<dbReference type="InterPro" id="IPR005821">
    <property type="entry name" value="Ion_trans_dom"/>
</dbReference>
<feature type="transmembrane region" description="Helical" evidence="12">
    <location>
        <begin position="63"/>
        <end position="83"/>
    </location>
</feature>
<dbReference type="EMBL" id="ASHM01013534">
    <property type="protein sequence ID" value="PNX95497.1"/>
    <property type="molecule type" value="Genomic_DNA"/>
</dbReference>
<evidence type="ECO:0000313" key="15">
    <source>
        <dbReference type="Proteomes" id="UP000236291"/>
    </source>
</evidence>
<evidence type="ECO:0000256" key="2">
    <source>
        <dbReference type="ARBA" id="ARBA00022448"/>
    </source>
</evidence>
<feature type="domain" description="Ion transport" evidence="13">
    <location>
        <begin position="65"/>
        <end position="131"/>
    </location>
</feature>
<evidence type="ECO:0000313" key="14">
    <source>
        <dbReference type="EMBL" id="PNX95497.1"/>
    </source>
</evidence>
<feature type="transmembrane region" description="Helical" evidence="12">
    <location>
        <begin position="103"/>
        <end position="126"/>
    </location>
</feature>
<accession>A0A2K3MXI1</accession>
<dbReference type="PANTHER" id="PTHR46988:SF2">
    <property type="entry name" value="TWO PORE CALCIUM CHANNEL PROTEIN 1"/>
    <property type="match status" value="1"/>
</dbReference>
<evidence type="ECO:0000256" key="6">
    <source>
        <dbReference type="ARBA" id="ARBA00022737"/>
    </source>
</evidence>
<reference evidence="14 15" key="2">
    <citation type="journal article" date="2017" name="Front. Plant Sci.">
        <title>Gene Classification and Mining of Molecular Markers Useful in Red Clover (Trifolium pratense) Breeding.</title>
        <authorList>
            <person name="Istvanek J."/>
            <person name="Dluhosova J."/>
            <person name="Dluhos P."/>
            <person name="Patkova L."/>
            <person name="Nedelnik J."/>
            <person name="Repkova J."/>
        </authorList>
    </citation>
    <scope>NUCLEOTIDE SEQUENCE [LARGE SCALE GENOMIC DNA]</scope>
    <source>
        <strain evidence="15">cv. Tatra</strain>
        <tissue evidence="14">Young leaves</tissue>
    </source>
</reference>
<evidence type="ECO:0000256" key="4">
    <source>
        <dbReference type="ARBA" id="ARBA00022673"/>
    </source>
</evidence>
<keyword evidence="9" id="KW-0406">Ion transport</keyword>
<evidence type="ECO:0000256" key="11">
    <source>
        <dbReference type="ARBA" id="ARBA00023303"/>
    </source>
</evidence>
<feature type="non-terminal residue" evidence="14">
    <location>
        <position position="1"/>
    </location>
</feature>
<evidence type="ECO:0000256" key="1">
    <source>
        <dbReference type="ARBA" id="ARBA00004141"/>
    </source>
</evidence>
<protein>
    <submittedName>
        <fullName evidence="14">Two pore calcium channel protein 1-like</fullName>
    </submittedName>
</protein>
<sequence>AFCLLVILVDMLAYALYISPVAFNFLPFRIAPYIRVVLFVLNIRELRETVIIVTGMLDTYLNILGKTVFTSYSATLYQMFLLFNTANNPDVWVPAYKSSRWSILFFILFVLIGVYFVTNLILAVVYDSFKSELVKQVSEMDRMRRAMLEKAFNLLDTNCQSDATAMKAVISSDGTVHYAAMKAAIR</sequence>
<gene>
    <name evidence="14" type="ORF">L195_g018690</name>
</gene>
<keyword evidence="3" id="KW-0109">Calcium transport</keyword>
<reference evidence="14 15" key="1">
    <citation type="journal article" date="2014" name="Am. J. Bot.">
        <title>Genome assembly and annotation for red clover (Trifolium pratense; Fabaceae).</title>
        <authorList>
            <person name="Istvanek J."/>
            <person name="Jaros M."/>
            <person name="Krenek A."/>
            <person name="Repkova J."/>
        </authorList>
    </citation>
    <scope>NUCLEOTIDE SEQUENCE [LARGE SCALE GENOMIC DNA]</scope>
    <source>
        <strain evidence="15">cv. Tatra</strain>
        <tissue evidence="14">Young leaves</tissue>
    </source>
</reference>
<comment type="caution">
    <text evidence="14">The sequence shown here is derived from an EMBL/GenBank/DDBJ whole genome shotgun (WGS) entry which is preliminary data.</text>
</comment>
<evidence type="ECO:0000256" key="10">
    <source>
        <dbReference type="ARBA" id="ARBA00023136"/>
    </source>
</evidence>
<dbReference type="Pfam" id="PF00520">
    <property type="entry name" value="Ion_trans"/>
    <property type="match status" value="1"/>
</dbReference>
<proteinExistence type="predicted"/>
<dbReference type="GO" id="GO:0000325">
    <property type="term" value="C:plant-type vacuole"/>
    <property type="evidence" value="ECO:0007669"/>
    <property type="project" value="TreeGrafter"/>
</dbReference>
<keyword evidence="8 12" id="KW-1133">Transmembrane helix</keyword>
<dbReference type="AlphaFoldDB" id="A0A2K3MXI1"/>
<comment type="subcellular location">
    <subcellularLocation>
        <location evidence="1">Membrane</location>
        <topology evidence="1">Multi-pass membrane protein</topology>
    </subcellularLocation>
</comment>
<keyword evidence="7" id="KW-0106">Calcium</keyword>
<evidence type="ECO:0000256" key="5">
    <source>
        <dbReference type="ARBA" id="ARBA00022692"/>
    </source>
</evidence>
<dbReference type="InterPro" id="IPR044581">
    <property type="entry name" value="TPC1_plant"/>
</dbReference>
<dbReference type="GO" id="GO:0005774">
    <property type="term" value="C:vacuolar membrane"/>
    <property type="evidence" value="ECO:0007669"/>
    <property type="project" value="TreeGrafter"/>
</dbReference>
<keyword evidence="5 12" id="KW-0812">Transmembrane</keyword>
<dbReference type="Gene3D" id="1.10.287.70">
    <property type="match status" value="1"/>
</dbReference>
<keyword evidence="6" id="KW-0677">Repeat</keyword>
<dbReference type="GO" id="GO:0005245">
    <property type="term" value="F:voltage-gated calcium channel activity"/>
    <property type="evidence" value="ECO:0007669"/>
    <property type="project" value="InterPro"/>
</dbReference>
<organism evidence="14 15">
    <name type="scientific">Trifolium pratense</name>
    <name type="common">Red clover</name>
    <dbReference type="NCBI Taxonomy" id="57577"/>
    <lineage>
        <taxon>Eukaryota</taxon>
        <taxon>Viridiplantae</taxon>
        <taxon>Streptophyta</taxon>
        <taxon>Embryophyta</taxon>
        <taxon>Tracheophyta</taxon>
        <taxon>Spermatophyta</taxon>
        <taxon>Magnoliopsida</taxon>
        <taxon>eudicotyledons</taxon>
        <taxon>Gunneridae</taxon>
        <taxon>Pentapetalae</taxon>
        <taxon>rosids</taxon>
        <taxon>fabids</taxon>
        <taxon>Fabales</taxon>
        <taxon>Fabaceae</taxon>
        <taxon>Papilionoideae</taxon>
        <taxon>50 kb inversion clade</taxon>
        <taxon>NPAAA clade</taxon>
        <taxon>Hologalegina</taxon>
        <taxon>IRL clade</taxon>
        <taxon>Trifolieae</taxon>
        <taxon>Trifolium</taxon>
    </lineage>
</organism>
<dbReference type="PANTHER" id="PTHR46988">
    <property type="entry name" value="TWO PORE CALCIUM CHANNEL PROTEIN 1"/>
    <property type="match status" value="1"/>
</dbReference>
<keyword evidence="2" id="KW-0813">Transport</keyword>